<dbReference type="EMBL" id="LKHP01000010">
    <property type="protein sequence ID" value="KRQ86408.1"/>
    <property type="molecule type" value="Genomic_DNA"/>
</dbReference>
<dbReference type="RefSeq" id="WP_057979117.1">
    <property type="nucleotide sequence ID" value="NZ_LKHP01000010.1"/>
</dbReference>
<reference evidence="1 2" key="1">
    <citation type="submission" date="2015-09" db="EMBL/GenBank/DDBJ databases">
        <title>Draft genome sequence of a Caloramator mitchellensis, a moderate thermophile from the Great Artesian Basin of Australia.</title>
        <authorList>
            <person name="Patel B.K."/>
        </authorList>
    </citation>
    <scope>NUCLEOTIDE SEQUENCE [LARGE SCALE GENOMIC DNA]</scope>
    <source>
        <strain evidence="1 2">VF08</strain>
    </source>
</reference>
<dbReference type="PANTHER" id="PTHR48098">
    <property type="entry name" value="ENTEROCHELIN ESTERASE-RELATED"/>
    <property type="match status" value="1"/>
</dbReference>
<dbReference type="SUPFAM" id="SSF53474">
    <property type="entry name" value="alpha/beta-Hydrolases"/>
    <property type="match status" value="1"/>
</dbReference>
<name>A0A0R3JSH1_CALMK</name>
<accession>A0A0R3JSH1</accession>
<dbReference type="AlphaFoldDB" id="A0A0R3JSH1"/>
<organism evidence="1 2">
    <name type="scientific">Caloramator mitchellensis</name>
    <dbReference type="NCBI Taxonomy" id="908809"/>
    <lineage>
        <taxon>Bacteria</taxon>
        <taxon>Bacillati</taxon>
        <taxon>Bacillota</taxon>
        <taxon>Clostridia</taxon>
        <taxon>Eubacteriales</taxon>
        <taxon>Clostridiaceae</taxon>
        <taxon>Caloramator</taxon>
    </lineage>
</organism>
<dbReference type="EC" id="3.2.1.8" evidence="1"/>
<evidence type="ECO:0000313" key="2">
    <source>
        <dbReference type="Proteomes" id="UP000052015"/>
    </source>
</evidence>
<comment type="caution">
    <text evidence="1">The sequence shown here is derived from an EMBL/GenBank/DDBJ whole genome shotgun (WGS) entry which is preliminary data.</text>
</comment>
<dbReference type="Pfam" id="PF00756">
    <property type="entry name" value="Esterase"/>
    <property type="match status" value="1"/>
</dbReference>
<dbReference type="OrthoDB" id="9794761at2"/>
<dbReference type="InterPro" id="IPR050583">
    <property type="entry name" value="Mycobacterial_A85_antigen"/>
</dbReference>
<dbReference type="PANTHER" id="PTHR48098:SF6">
    <property type="entry name" value="FERRI-BACILLIBACTIN ESTERASE BESA"/>
    <property type="match status" value="1"/>
</dbReference>
<dbReference type="Proteomes" id="UP000052015">
    <property type="component" value="Unassembled WGS sequence"/>
</dbReference>
<keyword evidence="1" id="KW-0119">Carbohydrate metabolism</keyword>
<dbReference type="Gene3D" id="3.40.50.1820">
    <property type="entry name" value="alpha/beta hydrolase"/>
    <property type="match status" value="1"/>
</dbReference>
<sequence>MERKIVKDIIIPQLNRNRKIRVYLPYDYFISNKNYPVLYMHDGQNLFDKSEHSGYSWEVDKTLDNLQREGVTDGIIVVGIDCNREGFKRLDEYSPWKNFEIPKMLDKSELEYVGGEGEEYSKFIVETLKPMIDSEFRTLKDRQNTMIAGSSMGGVISLYIGIKYQDIFSKIGAFSTAAWFAEEELIDFIEENLTTVEMRIYLDIGTNETSNDKIKEFPDIYVNGTLRLNETISRKISIENVKLLIDEGATHSEKYWAKRFPEFIKFIYNK</sequence>
<proteinExistence type="predicted"/>
<keyword evidence="1" id="KW-0378">Hydrolase</keyword>
<keyword evidence="1" id="KW-0858">Xylan degradation</keyword>
<protein>
    <submittedName>
        <fullName evidence="1">Endo-1,4-beta-xylanase Z</fullName>
        <ecNumber evidence="1">3.2.1.8</ecNumber>
    </submittedName>
</protein>
<dbReference type="PATRIC" id="fig|908809.3.peg.1789"/>
<keyword evidence="2" id="KW-1185">Reference proteome</keyword>
<dbReference type="STRING" id="908809.ABG79_01789"/>
<gene>
    <name evidence="1" type="primary">xynZ</name>
    <name evidence="1" type="ORF">ABG79_01789</name>
</gene>
<keyword evidence="1" id="KW-0326">Glycosidase</keyword>
<keyword evidence="1" id="KW-0624">Polysaccharide degradation</keyword>
<evidence type="ECO:0000313" key="1">
    <source>
        <dbReference type="EMBL" id="KRQ86408.1"/>
    </source>
</evidence>
<dbReference type="InterPro" id="IPR029058">
    <property type="entry name" value="AB_hydrolase_fold"/>
</dbReference>
<dbReference type="GO" id="GO:0045493">
    <property type="term" value="P:xylan catabolic process"/>
    <property type="evidence" value="ECO:0007669"/>
    <property type="project" value="UniProtKB-KW"/>
</dbReference>
<dbReference type="GO" id="GO:0031176">
    <property type="term" value="F:endo-1,4-beta-xylanase activity"/>
    <property type="evidence" value="ECO:0007669"/>
    <property type="project" value="UniProtKB-EC"/>
</dbReference>
<dbReference type="InterPro" id="IPR000801">
    <property type="entry name" value="Esterase-like"/>
</dbReference>